<evidence type="ECO:0000259" key="1">
    <source>
        <dbReference type="PROSITE" id="PS51833"/>
    </source>
</evidence>
<feature type="domain" description="HDOD" evidence="1">
    <location>
        <begin position="31"/>
        <end position="233"/>
    </location>
</feature>
<dbReference type="Gene3D" id="1.10.3210.10">
    <property type="entry name" value="Hypothetical protein af1432"/>
    <property type="match status" value="1"/>
</dbReference>
<proteinExistence type="predicted"/>
<keyword evidence="3" id="KW-1185">Reference proteome</keyword>
<dbReference type="InterPro" id="IPR013976">
    <property type="entry name" value="HDOD"/>
</dbReference>
<dbReference type="SUPFAM" id="SSF109604">
    <property type="entry name" value="HD-domain/PDEase-like"/>
    <property type="match status" value="1"/>
</dbReference>
<dbReference type="RefSeq" id="WP_029718563.1">
    <property type="nucleotide sequence ID" value="NZ_JAAOCD010000002.1"/>
</dbReference>
<gene>
    <name evidence="2" type="ORF">G7087_04815</name>
</gene>
<name>A0ABX0HWD7_9BURK</name>
<accession>A0ABX0HWD7</accession>
<dbReference type="Proteomes" id="UP000802098">
    <property type="component" value="Unassembled WGS sequence"/>
</dbReference>
<dbReference type="PANTHER" id="PTHR33525">
    <property type="match status" value="1"/>
</dbReference>
<evidence type="ECO:0000313" key="2">
    <source>
        <dbReference type="EMBL" id="NHK97689.1"/>
    </source>
</evidence>
<reference evidence="2 3" key="1">
    <citation type="submission" date="2020-03" db="EMBL/GenBank/DDBJ databases">
        <title>Rubrivivax benzoatilyticus JA2 (sequenced after 10 years sub-culturing).</title>
        <authorList>
            <person name="Gupta D."/>
            <person name="Chintalapati S."/>
            <person name="Chintalapati V.R."/>
        </authorList>
    </citation>
    <scope>NUCLEOTIDE SEQUENCE [LARGE SCALE GENOMIC DNA]</scope>
    <source>
        <strain evidence="2 3">JA2-Mal</strain>
    </source>
</reference>
<comment type="caution">
    <text evidence="2">The sequence shown here is derived from an EMBL/GenBank/DDBJ whole genome shotgun (WGS) entry which is preliminary data.</text>
</comment>
<dbReference type="Pfam" id="PF08668">
    <property type="entry name" value="HDOD"/>
    <property type="match status" value="1"/>
</dbReference>
<sequence>MTTPPAARPLTYATPAHDVAGWARRFDPMAMPILADTAATLQSLRENEDEVDAHLLTETVAADPLLTLKLLSHVASLQRRSHFDTRGDIETVTAALVMVGIAPFFRLFADSSVVEDWLGDQPEALEGFRKVLIRAHRAANFATAFAVHRMDHDVAVIREAALLHDFTELLLWLHAPTLALEIARLQAEDPALRSVVAQERVLNIHLPDLQQALMTQWRLPPLLVKITNARQSESVQVRNVLLAIRLARHTSSGWDNPAIPDDIVEIASLLNMRIEPTWALLRDIDE</sequence>
<dbReference type="InterPro" id="IPR052340">
    <property type="entry name" value="RNase_Y/CdgJ"/>
</dbReference>
<evidence type="ECO:0000313" key="3">
    <source>
        <dbReference type="Proteomes" id="UP000802098"/>
    </source>
</evidence>
<protein>
    <submittedName>
        <fullName evidence="2">HDOD domain-containing protein</fullName>
    </submittedName>
</protein>
<dbReference type="PROSITE" id="PS51833">
    <property type="entry name" value="HDOD"/>
    <property type="match status" value="1"/>
</dbReference>
<dbReference type="EMBL" id="JAAOCD010000002">
    <property type="protein sequence ID" value="NHK97689.1"/>
    <property type="molecule type" value="Genomic_DNA"/>
</dbReference>
<organism evidence="2 3">
    <name type="scientific">Rubrivivax benzoatilyticus</name>
    <dbReference type="NCBI Taxonomy" id="316997"/>
    <lineage>
        <taxon>Bacteria</taxon>
        <taxon>Pseudomonadati</taxon>
        <taxon>Pseudomonadota</taxon>
        <taxon>Betaproteobacteria</taxon>
        <taxon>Burkholderiales</taxon>
        <taxon>Sphaerotilaceae</taxon>
        <taxon>Rubrivivax</taxon>
    </lineage>
</organism>
<dbReference type="PANTHER" id="PTHR33525:SF3">
    <property type="entry name" value="RIBONUCLEASE Y"/>
    <property type="match status" value="1"/>
</dbReference>